<keyword evidence="1" id="KW-0472">Membrane</keyword>
<keyword evidence="1" id="KW-0812">Transmembrane</keyword>
<keyword evidence="1" id="KW-1133">Transmembrane helix</keyword>
<evidence type="ECO:0000313" key="3">
    <source>
        <dbReference type="Proteomes" id="UP000219050"/>
    </source>
</evidence>
<keyword evidence="3" id="KW-1185">Reference proteome</keyword>
<dbReference type="Proteomes" id="UP000219050">
    <property type="component" value="Chromosome"/>
</dbReference>
<dbReference type="RefSeq" id="WP_088662204.1">
    <property type="nucleotide sequence ID" value="NZ_CP021404.1"/>
</dbReference>
<feature type="transmembrane region" description="Helical" evidence="1">
    <location>
        <begin position="76"/>
        <end position="96"/>
    </location>
</feature>
<dbReference type="InterPro" id="IPR045387">
    <property type="entry name" value="DUF6524"/>
</dbReference>
<proteinExistence type="predicted"/>
<dbReference type="AlphaFoldDB" id="A0A291LXJ5"/>
<dbReference type="KEGG" id="cmag:CBW24_04955"/>
<accession>A0A291LXJ5</accession>
<sequence>MERPPRPDWLSVLLTPIFYRWAAAFVLMAATFNPTQWNYVRWASRSMSDQLPMVVLVGLVLVIGYTIYLRATLRSIGAVGMGLVSAVVAALVWVLIDAGWMRLSDPSATTWLVLVALSAVLGIGLSWSIIRRRLSGQADVDDVDL</sequence>
<gene>
    <name evidence="2" type="ORF">CBW24_04955</name>
</gene>
<dbReference type="Pfam" id="PF20134">
    <property type="entry name" value="DUF6524"/>
    <property type="match status" value="1"/>
</dbReference>
<protein>
    <submittedName>
        <fullName evidence="2">Uncharacterized protein</fullName>
    </submittedName>
</protein>
<evidence type="ECO:0000313" key="2">
    <source>
        <dbReference type="EMBL" id="ATI41412.1"/>
    </source>
</evidence>
<feature type="transmembrane region" description="Helical" evidence="1">
    <location>
        <begin position="51"/>
        <end position="69"/>
    </location>
</feature>
<organism evidence="2 3">
    <name type="scientific">Pacificitalea manganoxidans</name>
    <dbReference type="NCBI Taxonomy" id="1411902"/>
    <lineage>
        <taxon>Bacteria</taxon>
        <taxon>Pseudomonadati</taxon>
        <taxon>Pseudomonadota</taxon>
        <taxon>Alphaproteobacteria</taxon>
        <taxon>Rhodobacterales</taxon>
        <taxon>Paracoccaceae</taxon>
        <taxon>Pacificitalea</taxon>
    </lineage>
</organism>
<dbReference type="OrthoDB" id="7272344at2"/>
<dbReference type="EMBL" id="CP021404">
    <property type="protein sequence ID" value="ATI41412.1"/>
    <property type="molecule type" value="Genomic_DNA"/>
</dbReference>
<evidence type="ECO:0000256" key="1">
    <source>
        <dbReference type="SAM" id="Phobius"/>
    </source>
</evidence>
<name>A0A291LXJ5_9RHOB</name>
<feature type="transmembrane region" description="Helical" evidence="1">
    <location>
        <begin position="12"/>
        <end position="31"/>
    </location>
</feature>
<feature type="transmembrane region" description="Helical" evidence="1">
    <location>
        <begin position="108"/>
        <end position="130"/>
    </location>
</feature>
<reference evidence="2 3" key="1">
    <citation type="submission" date="2017-05" db="EMBL/GenBank/DDBJ databases">
        <title>Comparative genomic and metabolic analysis of manganese-oxidizing mechanisms in Celeribater manganoxidans DY25T: its adaption to the environment of polymetallic nodule.</title>
        <authorList>
            <person name="Wang X."/>
        </authorList>
    </citation>
    <scope>NUCLEOTIDE SEQUENCE [LARGE SCALE GENOMIC DNA]</scope>
    <source>
        <strain evidence="2 3">DY25</strain>
    </source>
</reference>